<accession>A0A1D6FXI4</accession>
<organism evidence="1">
    <name type="scientific">Zea mays</name>
    <name type="common">Maize</name>
    <dbReference type="NCBI Taxonomy" id="4577"/>
    <lineage>
        <taxon>Eukaryota</taxon>
        <taxon>Viridiplantae</taxon>
        <taxon>Streptophyta</taxon>
        <taxon>Embryophyta</taxon>
        <taxon>Tracheophyta</taxon>
        <taxon>Spermatophyta</taxon>
        <taxon>Magnoliopsida</taxon>
        <taxon>Liliopsida</taxon>
        <taxon>Poales</taxon>
        <taxon>Poaceae</taxon>
        <taxon>PACMAD clade</taxon>
        <taxon>Panicoideae</taxon>
        <taxon>Andropogonodae</taxon>
        <taxon>Andropogoneae</taxon>
        <taxon>Tripsacinae</taxon>
        <taxon>Zea</taxon>
    </lineage>
</organism>
<dbReference type="Gene3D" id="3.40.50.980">
    <property type="match status" value="1"/>
</dbReference>
<dbReference type="SUPFAM" id="SSF56801">
    <property type="entry name" value="Acetyl-CoA synthetase-like"/>
    <property type="match status" value="1"/>
</dbReference>
<dbReference type="EMBL" id="CM000784">
    <property type="protein sequence ID" value="AQK96058.1"/>
    <property type="molecule type" value="Genomic_DNA"/>
</dbReference>
<dbReference type="STRING" id="4577.A0A1D6FXI4"/>
<dbReference type="AlphaFoldDB" id="A0A1D6FXI4"/>
<dbReference type="InParanoid" id="A0A1D6FXI4"/>
<gene>
    <name evidence="1" type="ORF">ZEAMMB73_Zm00001d011163</name>
</gene>
<protein>
    <submittedName>
        <fullName evidence="1">Uncharacterized protein</fullName>
    </submittedName>
</protein>
<evidence type="ECO:0000313" key="1">
    <source>
        <dbReference type="EMBL" id="AQK96058.1"/>
    </source>
</evidence>
<proteinExistence type="predicted"/>
<name>A0A1D6FXI4_MAIZE</name>
<reference evidence="1" key="1">
    <citation type="submission" date="2015-12" db="EMBL/GenBank/DDBJ databases">
        <title>Update maize B73 reference genome by single molecule sequencing technologies.</title>
        <authorList>
            <consortium name="Maize Genome Sequencing Project"/>
            <person name="Ware D."/>
        </authorList>
    </citation>
    <scope>NUCLEOTIDE SEQUENCE</scope>
    <source>
        <tissue evidence="1">Seedling</tissue>
    </source>
</reference>
<sequence length="116" mass="12382">MIKSEEAHRCDLSSLLFIGIGGAPLSREVAERFAAIFPNIELIQVRLIRCVLVFFAFAIGYGQGSRCCGFCCHVLKGCCDCGGWSGGRDGQSSTELIFITGKMGPKGSFPAILKSG</sequence>